<name>A0A814RH56_9BILA</name>
<gene>
    <name evidence="2" type="ORF">OXX778_LOCUS22600</name>
</gene>
<dbReference type="Pfam" id="PF10551">
    <property type="entry name" value="MULE"/>
    <property type="match status" value="1"/>
</dbReference>
<dbReference type="InterPro" id="IPR018289">
    <property type="entry name" value="MULE_transposase_dom"/>
</dbReference>
<dbReference type="Proteomes" id="UP000663879">
    <property type="component" value="Unassembled WGS sequence"/>
</dbReference>
<accession>A0A814RH56</accession>
<evidence type="ECO:0000313" key="2">
    <source>
        <dbReference type="EMBL" id="CAF1133985.1"/>
    </source>
</evidence>
<dbReference type="OrthoDB" id="90756at2759"/>
<reference evidence="2" key="1">
    <citation type="submission" date="2021-02" db="EMBL/GenBank/DDBJ databases">
        <authorList>
            <person name="Nowell W R."/>
        </authorList>
    </citation>
    <scope>NUCLEOTIDE SEQUENCE</scope>
    <source>
        <strain evidence="2">Ploen Becks lab</strain>
    </source>
</reference>
<keyword evidence="3" id="KW-1185">Reference proteome</keyword>
<proteinExistence type="predicted"/>
<evidence type="ECO:0000313" key="3">
    <source>
        <dbReference type="Proteomes" id="UP000663879"/>
    </source>
</evidence>
<dbReference type="EMBL" id="CAJNOC010009882">
    <property type="protein sequence ID" value="CAF1133985.1"/>
    <property type="molecule type" value="Genomic_DNA"/>
</dbReference>
<evidence type="ECO:0000259" key="1">
    <source>
        <dbReference type="Pfam" id="PF10551"/>
    </source>
</evidence>
<protein>
    <recommendedName>
        <fullName evidence="1">MULE transposase domain-containing protein</fullName>
    </recommendedName>
</protein>
<feature type="domain" description="MULE transposase" evidence="1">
    <location>
        <begin position="22"/>
        <end position="88"/>
    </location>
</feature>
<comment type="caution">
    <text evidence="2">The sequence shown here is derived from an EMBL/GenBank/DDBJ whole genome shotgun (WGS) entry which is preliminary data.</text>
</comment>
<sequence length="172" mass="20099">MALLYIAPAYFEQVYTIHGLINGKCVPLVYGLLPKKNEIIYVKFLQTIADELEQHPKSVSSDFERAFLNSVEQVFPNSNLYGCFFHYKQAIWRKIQELGLSVPYSKCQQHRKILKLAQVLAYVPPADVKYLFNKMKSELDSNLEYFENVLKLFIYMEETWIVTTTTRGSNKR</sequence>
<organism evidence="2 3">
    <name type="scientific">Brachionus calyciflorus</name>
    <dbReference type="NCBI Taxonomy" id="104777"/>
    <lineage>
        <taxon>Eukaryota</taxon>
        <taxon>Metazoa</taxon>
        <taxon>Spiralia</taxon>
        <taxon>Gnathifera</taxon>
        <taxon>Rotifera</taxon>
        <taxon>Eurotatoria</taxon>
        <taxon>Monogononta</taxon>
        <taxon>Pseudotrocha</taxon>
        <taxon>Ploima</taxon>
        <taxon>Brachionidae</taxon>
        <taxon>Brachionus</taxon>
    </lineage>
</organism>
<dbReference type="AlphaFoldDB" id="A0A814RH56"/>